<proteinExistence type="predicted"/>
<organism evidence="2 3">
    <name type="scientific">Streptomyces phyllanthi</name>
    <dbReference type="NCBI Taxonomy" id="1803180"/>
    <lineage>
        <taxon>Bacteria</taxon>
        <taxon>Bacillati</taxon>
        <taxon>Actinomycetota</taxon>
        <taxon>Actinomycetes</taxon>
        <taxon>Kitasatosporales</taxon>
        <taxon>Streptomycetaceae</taxon>
        <taxon>Streptomyces</taxon>
    </lineage>
</organism>
<dbReference type="SUPFAM" id="SSF54909">
    <property type="entry name" value="Dimeric alpha+beta barrel"/>
    <property type="match status" value="1"/>
</dbReference>
<evidence type="ECO:0000259" key="1">
    <source>
        <dbReference type="Pfam" id="PF07978"/>
    </source>
</evidence>
<sequence>MPKTTQLRTYTVREGMLDEWVERWRTEIVPLRLELGFAIDGAWVDRARNQFVWLISYDGLETFAERNAFYWASPERKAMNLDPDEYLVHTDDRTVETVQPQQ</sequence>
<evidence type="ECO:0000313" key="3">
    <source>
        <dbReference type="Proteomes" id="UP000326979"/>
    </source>
</evidence>
<dbReference type="Pfam" id="PF07978">
    <property type="entry name" value="NIPSNAP"/>
    <property type="match status" value="1"/>
</dbReference>
<accession>A0A5N8W5B4</accession>
<dbReference type="AlphaFoldDB" id="A0A5N8W5B4"/>
<comment type="caution">
    <text evidence="2">The sequence shown here is derived from an EMBL/GenBank/DDBJ whole genome shotgun (WGS) entry which is preliminary data.</text>
</comment>
<dbReference type="EMBL" id="VJZE01000131">
    <property type="protein sequence ID" value="MPY42086.1"/>
    <property type="molecule type" value="Genomic_DNA"/>
</dbReference>
<reference evidence="2 3" key="1">
    <citation type="submission" date="2019-07" db="EMBL/GenBank/DDBJ databases">
        <title>New species of Amycolatopsis and Streptomyces.</title>
        <authorList>
            <person name="Duangmal K."/>
            <person name="Teo W.F.A."/>
            <person name="Lipun K."/>
        </authorList>
    </citation>
    <scope>NUCLEOTIDE SEQUENCE [LARGE SCALE GENOMIC DNA]</scope>
    <source>
        <strain evidence="2 3">TISTR 2346</strain>
    </source>
</reference>
<gene>
    <name evidence="2" type="ORF">FNH04_19910</name>
</gene>
<feature type="domain" description="NIPSNAP" evidence="1">
    <location>
        <begin position="6"/>
        <end position="87"/>
    </location>
</feature>
<dbReference type="InterPro" id="IPR011008">
    <property type="entry name" value="Dimeric_a/b-barrel"/>
</dbReference>
<dbReference type="Proteomes" id="UP000326979">
    <property type="component" value="Unassembled WGS sequence"/>
</dbReference>
<name>A0A5N8W5B4_9ACTN</name>
<evidence type="ECO:0000313" key="2">
    <source>
        <dbReference type="EMBL" id="MPY42086.1"/>
    </source>
</evidence>
<dbReference type="Gene3D" id="3.30.70.100">
    <property type="match status" value="1"/>
</dbReference>
<protein>
    <submittedName>
        <fullName evidence="2">NIPSNAP family containing protein</fullName>
    </submittedName>
</protein>
<dbReference type="RefSeq" id="WP_152786106.1">
    <property type="nucleotide sequence ID" value="NZ_BAABEQ010000002.1"/>
</dbReference>
<dbReference type="OrthoDB" id="5188748at2"/>
<keyword evidence="3" id="KW-1185">Reference proteome</keyword>
<dbReference type="InterPro" id="IPR012577">
    <property type="entry name" value="NIPSNAP"/>
</dbReference>